<gene>
    <name evidence="2" type="ORF">DVS81_02965</name>
</gene>
<dbReference type="PANTHER" id="PTHR38591:SF1">
    <property type="entry name" value="BLL1000 PROTEIN"/>
    <property type="match status" value="1"/>
</dbReference>
<protein>
    <recommendedName>
        <fullName evidence="1">AttH domain-containing protein</fullName>
    </recommendedName>
</protein>
<proteinExistence type="predicted"/>
<dbReference type="Pfam" id="PF07143">
    <property type="entry name" value="CrtC"/>
    <property type="match status" value="1"/>
</dbReference>
<sequence>MRTQMSSSYDSRRHSRGKAQAGSARWFRRYRWLVIAGWLALLAVVAWTLVMPAAPRPVVTGAAGQAAAAASANAKAGNLLPVMLPADDAVHDKLTEWWYYSGHLQTNSGEKYSFHLASFLRRGTLTHTVFHGSLLDHQTEKRYTEQARTAGNPADGRRDGFNFSFGNWQLQGNSERHLAKMAGKDFSLDLQFVDKNPPVLHQAPGTPIAGLLDFAAAGKSYYTSRPRMSVQGTLTLHGEQKAVLGEVWFDHQWGDFEAAKLRWNWFALQLSDGADIMIFELFDRQGKPVQRMGTYTRNGTISALGDGDIGLSSSGRWKSPASGVSYPLDWTLSIPSKGVQLQVDPVIRASEFDARTTTLNVYWEGAIKLSGSHSGVGFMELSGYEATKEARKEPPAAKDKRK</sequence>
<dbReference type="Pfam" id="PF17186">
    <property type="entry name" value="Lipocalin_9"/>
    <property type="match status" value="1"/>
</dbReference>
<feature type="domain" description="AttH" evidence="1">
    <location>
        <begin position="95"/>
        <end position="255"/>
    </location>
</feature>
<evidence type="ECO:0000313" key="2">
    <source>
        <dbReference type="EMBL" id="RDE51898.1"/>
    </source>
</evidence>
<reference evidence="2 3" key="1">
    <citation type="submission" date="2018-05" db="EMBL/GenBank/DDBJ databases">
        <title>Integrated omic analyses show evidence that a Ca. Accumulibacter phosphatis strain performs denitrification under micro-aerobic conditions.</title>
        <authorList>
            <person name="Camejo P.Y."/>
            <person name="Katherine M.D."/>
            <person name="Daniel N.R."/>
        </authorList>
    </citation>
    <scope>NUCLEOTIDE SEQUENCE [LARGE SCALE GENOMIC DNA]</scope>
    <source>
        <strain evidence="2">UW-LDO-IC</strain>
    </source>
</reference>
<comment type="caution">
    <text evidence="2">The sequence shown here is derived from an EMBL/GenBank/DDBJ whole genome shotgun (WGS) entry which is preliminary data.</text>
</comment>
<dbReference type="EMBL" id="QPGA01000003">
    <property type="protein sequence ID" value="RDE51898.1"/>
    <property type="molecule type" value="Genomic_DNA"/>
</dbReference>
<organism evidence="2 3">
    <name type="scientific">Candidatus Accumulibacter meliphilus</name>
    <dbReference type="NCBI Taxonomy" id="2211374"/>
    <lineage>
        <taxon>Bacteria</taxon>
        <taxon>Pseudomonadati</taxon>
        <taxon>Pseudomonadota</taxon>
        <taxon>Betaproteobacteria</taxon>
        <taxon>Candidatus Accumulibacter</taxon>
    </lineage>
</organism>
<dbReference type="Proteomes" id="UP000253831">
    <property type="component" value="Unassembled WGS sequence"/>
</dbReference>
<dbReference type="AlphaFoldDB" id="A0A369XWZ9"/>
<dbReference type="InterPro" id="IPR010791">
    <property type="entry name" value="AttH_dom"/>
</dbReference>
<evidence type="ECO:0000313" key="3">
    <source>
        <dbReference type="Proteomes" id="UP000253831"/>
    </source>
</evidence>
<accession>A0A369XWZ9</accession>
<dbReference type="Gene3D" id="2.40.370.10">
    <property type="entry name" value="AttH-like domain"/>
    <property type="match status" value="2"/>
</dbReference>
<name>A0A369XWZ9_9PROT</name>
<dbReference type="PANTHER" id="PTHR38591">
    <property type="entry name" value="HYDROLASE"/>
    <property type="match status" value="1"/>
</dbReference>
<dbReference type="SUPFAM" id="SSF159245">
    <property type="entry name" value="AttH-like"/>
    <property type="match status" value="1"/>
</dbReference>
<evidence type="ECO:0000259" key="1">
    <source>
        <dbReference type="Pfam" id="PF07143"/>
    </source>
</evidence>
<dbReference type="InterPro" id="IPR023374">
    <property type="entry name" value="AttH-like_dom_sf"/>
</dbReference>